<dbReference type="Proteomes" id="UP000199306">
    <property type="component" value="Unassembled WGS sequence"/>
</dbReference>
<dbReference type="EMBL" id="FOXH01000009">
    <property type="protein sequence ID" value="SFQ07623.1"/>
    <property type="molecule type" value="Genomic_DNA"/>
</dbReference>
<dbReference type="InterPro" id="IPR000421">
    <property type="entry name" value="FA58C"/>
</dbReference>
<dbReference type="InterPro" id="IPR026444">
    <property type="entry name" value="Secre_tail"/>
</dbReference>
<evidence type="ECO:0000259" key="3">
    <source>
        <dbReference type="Pfam" id="PF18962"/>
    </source>
</evidence>
<dbReference type="InterPro" id="IPR025150">
    <property type="entry name" value="GH123_cat"/>
</dbReference>
<dbReference type="Pfam" id="PF13320">
    <property type="entry name" value="GH123_cat"/>
    <property type="match status" value="1"/>
</dbReference>
<dbReference type="Pfam" id="PF22680">
    <property type="entry name" value="Glyco_hydro_123_N_2"/>
    <property type="match status" value="1"/>
</dbReference>
<dbReference type="SUPFAM" id="SSF49785">
    <property type="entry name" value="Galactose-binding domain-like"/>
    <property type="match status" value="1"/>
</dbReference>
<keyword evidence="7" id="KW-1185">Reference proteome</keyword>
<dbReference type="InterPro" id="IPR053850">
    <property type="entry name" value="Glyco_hydro_123_N_2"/>
</dbReference>
<sequence>MKIFFLLRRLLLGLVLFLMVLKTFSQNLQGSFDSKFSRYQSGQAFTGTSSLQWSDVAWKGDRLYKQIVLWNSGTTSLNNISYTVSDLIQGTQTIPSSNIKLRFAQYANGDPEARSCSEYSTRANQPVVQIADALSAIPVSTLTTQDPIKIWVTVDIPSSAAVGTYTGTIQVKVNGTVQKTFNLGIQVVDKTLPAVSQWSFHLDLWQYPYQILKYYNESHPNSQIAVWSDQHLQLIKPEYKLLADMGQKAVTTHIKDQALGGPSMIKWTLKTNGTWNYDYSAFTKYVKFLRDSVGISGQINCFSLVGWNEDVIPYWDESSSTMKNLSAPVGSATFNTRWNDFLTSFRTYLVSNGWFDKTVLFMDEIADDKMQQVITLIKNNNSAWKIGVAHWKELSSDVVSNLYDKSGNLALATGHTNPVSTFYTSCSETIPNNYLTPQNNPAEMSWMSWHALKENLDGYLRWGYDNWYDINPFELRNKGNTAGDFAMIYRSSNESNAEIMSSIRLELLRDGIQDFEKSKILRNQLSASTDLFDLEALAALNAKINQFTKNNGTGAFPLVVQGQQLLKDIASGNYGVCKVGGGSYTSYYLSSASTTGAISNLNFTGGTYPTGGVSHHTSSFISARAGTNFSLILNSSSASNCARLKVWIDWNGDNDFLDSGEDFFTGGTFQSCSNPLNYTISITVPTGASIGKKRMRIQLRDAWQALPVSCGINNFTETTDFDLFVSDIYCSASTQWNTGEYYLSKLETTNACNGNISYNQSYTPLNGYDYYTNNNIKVKPGSSVMFNLQNSQTAVCGRTKAWIDWNRDGDFSDSGEEVFSAGIFQSCANLTKYSFNISVPSNAVLGTTRMRVQIRDAWNDVPNACLIDGVSCTTDFNIEISSSLTACSPSIYSPVPNTQLTNAVSTFSWTSNGTTPVSQWIFTTSYQDFGNMITNSQTLSGSTLSTQTATLPTDGRPITVTLGWQSGSTSPVQQNTYNYFASDRYCAVGGGKYKGYFIQNLTTSNAKTNINYSRDKYSEGGYEQFSSTWITTTQGGIFNVNIITSMASFRAVTKVWIDWNGNNTFEDSEVSFFGGTLQTETNSNNYSFNVTVPSNAVNGLVRMRVQVCDATWRTPAACGIQDLTSTTDFNIFVESFSSATACSGTTTLLSGTVLGSPGSFGNYGDVKEHVFDGNNNTWFDAPSPNGQWAGLDLGSTQNISCIVFRPRNGWANRMRGGKFQTSTDANFSNPVTIYTVPQDANLSFTDYYLTSIAQNGIPARYVRYLSPDGGYGNITEIKIYKKNISGARTDNQESEIDSSKVIVFPNPTTSIVTISGLSEEINTMHIYSEEGKEMQLHKVGANKIDISNLSPGVYVLVINNKQTYKIIKSE</sequence>
<reference evidence="6 7" key="1">
    <citation type="submission" date="2016-10" db="EMBL/GenBank/DDBJ databases">
        <authorList>
            <person name="de Groot N.N."/>
        </authorList>
    </citation>
    <scope>NUCLEOTIDE SEQUENCE [LARGE SCALE GENOMIC DNA]</scope>
    <source>
        <strain evidence="7">E92,LMG 26720,CCM 7988</strain>
    </source>
</reference>
<proteinExistence type="predicted"/>
<feature type="domain" description="GEVED" evidence="4">
    <location>
        <begin position="1054"/>
        <end position="1131"/>
    </location>
</feature>
<dbReference type="InterPro" id="IPR045474">
    <property type="entry name" value="GEVED"/>
</dbReference>
<protein>
    <submittedName>
        <fullName evidence="6">Por secretion system C-terminal sorting domain-containing protein</fullName>
    </submittedName>
</protein>
<evidence type="ECO:0000259" key="4">
    <source>
        <dbReference type="Pfam" id="PF20009"/>
    </source>
</evidence>
<evidence type="ECO:0000313" key="7">
    <source>
        <dbReference type="Proteomes" id="UP000199306"/>
    </source>
</evidence>
<feature type="domain" description="GEVED" evidence="4">
    <location>
        <begin position="644"/>
        <end position="722"/>
    </location>
</feature>
<organism evidence="6 7">
    <name type="scientific">Pseudarcicella hirudinis</name>
    <dbReference type="NCBI Taxonomy" id="1079859"/>
    <lineage>
        <taxon>Bacteria</taxon>
        <taxon>Pseudomonadati</taxon>
        <taxon>Bacteroidota</taxon>
        <taxon>Cytophagia</taxon>
        <taxon>Cytophagales</taxon>
        <taxon>Flectobacillaceae</taxon>
        <taxon>Pseudarcicella</taxon>
    </lineage>
</organism>
<dbReference type="NCBIfam" id="TIGR04183">
    <property type="entry name" value="Por_Secre_tail"/>
    <property type="match status" value="1"/>
</dbReference>
<dbReference type="OrthoDB" id="197680at2"/>
<dbReference type="Pfam" id="PF00754">
    <property type="entry name" value="F5_F8_type_C"/>
    <property type="match status" value="1"/>
</dbReference>
<feature type="domain" description="Secretion system C-terminal sorting" evidence="3">
    <location>
        <begin position="1303"/>
        <end position="1365"/>
    </location>
</feature>
<evidence type="ECO:0000259" key="2">
    <source>
        <dbReference type="Pfam" id="PF13320"/>
    </source>
</evidence>
<feature type="domain" description="Glycoside hydrolase 123 N-terminal" evidence="5">
    <location>
        <begin position="30"/>
        <end position="172"/>
    </location>
</feature>
<feature type="domain" description="F5/8 type C" evidence="1">
    <location>
        <begin position="1162"/>
        <end position="1276"/>
    </location>
</feature>
<evidence type="ECO:0000313" key="6">
    <source>
        <dbReference type="EMBL" id="SFQ07623.1"/>
    </source>
</evidence>
<dbReference type="InterPro" id="IPR008979">
    <property type="entry name" value="Galactose-bd-like_sf"/>
</dbReference>
<feature type="domain" description="Glycoside hydrolase 123 catalytic" evidence="2">
    <location>
        <begin position="205"/>
        <end position="520"/>
    </location>
</feature>
<dbReference type="RefSeq" id="WP_092018176.1">
    <property type="nucleotide sequence ID" value="NZ_FOXH01000009.1"/>
</dbReference>
<evidence type="ECO:0000259" key="1">
    <source>
        <dbReference type="Pfam" id="PF00754"/>
    </source>
</evidence>
<dbReference type="Gene3D" id="2.60.120.260">
    <property type="entry name" value="Galactose-binding domain-like"/>
    <property type="match status" value="1"/>
</dbReference>
<gene>
    <name evidence="6" type="ORF">SAMN04515674_109157</name>
</gene>
<feature type="domain" description="GEVED" evidence="4">
    <location>
        <begin position="799"/>
        <end position="877"/>
    </location>
</feature>
<name>A0A1I5VJH6_9BACT</name>
<accession>A0A1I5VJH6</accession>
<dbReference type="Pfam" id="PF20009">
    <property type="entry name" value="GEVED"/>
    <property type="match status" value="3"/>
</dbReference>
<dbReference type="STRING" id="1079859.SAMN04515674_109157"/>
<evidence type="ECO:0000259" key="5">
    <source>
        <dbReference type="Pfam" id="PF22680"/>
    </source>
</evidence>
<dbReference type="Pfam" id="PF18962">
    <property type="entry name" value="Por_Secre_tail"/>
    <property type="match status" value="1"/>
</dbReference>